<dbReference type="PhylomeDB" id="A0A091WNV4"/>
<dbReference type="PANTHER" id="PTHR34399">
    <property type="entry name" value="AVIDIN-RELATED"/>
    <property type="match status" value="1"/>
</dbReference>
<accession>A0A091WNV4</accession>
<dbReference type="PROSITE" id="PS51326">
    <property type="entry name" value="AVIDIN_2"/>
    <property type="match status" value="1"/>
</dbReference>
<dbReference type="GO" id="GO:0005576">
    <property type="term" value="C:extracellular region"/>
    <property type="evidence" value="ECO:0007669"/>
    <property type="project" value="UniProtKB-SubCell"/>
</dbReference>
<evidence type="ECO:0000313" key="10">
    <source>
        <dbReference type="EMBL" id="KFR03221.1"/>
    </source>
</evidence>
<organism evidence="10 11">
    <name type="scientific">Opisthocomus hoazin</name>
    <name type="common">Hoatzin</name>
    <name type="synonym">Phasianus hoazin</name>
    <dbReference type="NCBI Taxonomy" id="30419"/>
    <lineage>
        <taxon>Eukaryota</taxon>
        <taxon>Metazoa</taxon>
        <taxon>Chordata</taxon>
        <taxon>Craniata</taxon>
        <taxon>Vertebrata</taxon>
        <taxon>Euteleostomi</taxon>
        <taxon>Archelosauria</taxon>
        <taxon>Archosauria</taxon>
        <taxon>Dinosauria</taxon>
        <taxon>Saurischia</taxon>
        <taxon>Theropoda</taxon>
        <taxon>Coelurosauria</taxon>
        <taxon>Aves</taxon>
        <taxon>Neognathae</taxon>
        <taxon>Neoaves</taxon>
        <taxon>Opisthocomiformes</taxon>
        <taxon>Opisthocomidae</taxon>
        <taxon>Opisthocomus</taxon>
    </lineage>
</organism>
<dbReference type="PRINTS" id="PR00709">
    <property type="entry name" value="AVIDIN"/>
</dbReference>
<evidence type="ECO:0000313" key="11">
    <source>
        <dbReference type="Proteomes" id="UP000053605"/>
    </source>
</evidence>
<keyword evidence="4 9" id="KW-0964">Secreted</keyword>
<keyword evidence="6" id="KW-1015">Disulfide bond</keyword>
<feature type="non-terminal residue" evidence="10">
    <location>
        <position position="1"/>
    </location>
</feature>
<evidence type="ECO:0000256" key="4">
    <source>
        <dbReference type="ARBA" id="ARBA00022525"/>
    </source>
</evidence>
<keyword evidence="5 9" id="KW-0732">Signal</keyword>
<sequence>DLGSNMTIGAVNENGSFRGVYKTAVSGSSIKVPPSPLLGYQHIIQEMSQPTFGFTVHWKTTESITVFTGQCFVDKEGKEVLKTMWLLRSHVDSIQDDWKATLVGTNIFTRMSPQK</sequence>
<evidence type="ECO:0000256" key="2">
    <source>
        <dbReference type="ARBA" id="ARBA00006297"/>
    </source>
</evidence>
<dbReference type="SUPFAM" id="SSF50876">
    <property type="entry name" value="Avidin/streptavidin"/>
    <property type="match status" value="1"/>
</dbReference>
<comment type="subunit">
    <text evidence="3 9">Homotetramer.</text>
</comment>
<evidence type="ECO:0000256" key="7">
    <source>
        <dbReference type="ARBA" id="ARBA00023180"/>
    </source>
</evidence>
<dbReference type="Pfam" id="PF01382">
    <property type="entry name" value="Avidin"/>
    <property type="match status" value="1"/>
</dbReference>
<keyword evidence="8 9" id="KW-0092">Biotin</keyword>
<evidence type="ECO:0000256" key="3">
    <source>
        <dbReference type="ARBA" id="ARBA00011881"/>
    </source>
</evidence>
<dbReference type="Gene3D" id="2.40.128.30">
    <property type="entry name" value="Avidin-like"/>
    <property type="match status" value="1"/>
</dbReference>
<protein>
    <recommendedName>
        <fullName evidence="9">Avidin</fullName>
    </recommendedName>
</protein>
<reference evidence="10 11" key="1">
    <citation type="submission" date="2014-04" db="EMBL/GenBank/DDBJ databases">
        <title>Genome evolution of avian class.</title>
        <authorList>
            <person name="Zhang G."/>
            <person name="Li C."/>
        </authorList>
    </citation>
    <scope>NUCLEOTIDE SEQUENCE [LARGE SCALE GENOMIC DNA]</scope>
    <source>
        <strain evidence="10">BGI_N306</strain>
    </source>
</reference>
<dbReference type="AlphaFoldDB" id="A0A091WNV4"/>
<keyword evidence="11" id="KW-1185">Reference proteome</keyword>
<proteinExistence type="inferred from homology"/>
<dbReference type="InterPro" id="IPR005469">
    <property type="entry name" value="Avidin"/>
</dbReference>
<gene>
    <name evidence="10" type="ORF">N306_07801</name>
</gene>
<dbReference type="GO" id="GO:0009374">
    <property type="term" value="F:biotin binding"/>
    <property type="evidence" value="ECO:0007669"/>
    <property type="project" value="UniProtKB-UniRule"/>
</dbReference>
<dbReference type="InterPro" id="IPR051764">
    <property type="entry name" value="Avidin/Streptavidin-rel"/>
</dbReference>
<dbReference type="InterPro" id="IPR005468">
    <property type="entry name" value="Avidin/str"/>
</dbReference>
<name>A0A091WNV4_OPIHO</name>
<comment type="function">
    <text evidence="9">Forms a strong non-covalent specific complex with biotin.</text>
</comment>
<evidence type="ECO:0000256" key="1">
    <source>
        <dbReference type="ARBA" id="ARBA00004613"/>
    </source>
</evidence>
<dbReference type="PROSITE" id="PS00577">
    <property type="entry name" value="AVIDIN_1"/>
    <property type="match status" value="1"/>
</dbReference>
<comment type="subcellular location">
    <subcellularLocation>
        <location evidence="1 9">Secreted</location>
    </subcellularLocation>
</comment>
<evidence type="ECO:0000256" key="6">
    <source>
        <dbReference type="ARBA" id="ARBA00023157"/>
    </source>
</evidence>
<comment type="similarity">
    <text evidence="2 9">Belongs to the avidin/streptavidin family.</text>
</comment>
<dbReference type="InterPro" id="IPR017889">
    <property type="entry name" value="Avidin-like_CS"/>
</dbReference>
<dbReference type="EMBL" id="KK734064">
    <property type="protein sequence ID" value="KFR03221.1"/>
    <property type="molecule type" value="Genomic_DNA"/>
</dbReference>
<keyword evidence="7 9" id="KW-0325">Glycoprotein</keyword>
<feature type="non-terminal residue" evidence="10">
    <location>
        <position position="115"/>
    </location>
</feature>
<dbReference type="InterPro" id="IPR036896">
    <property type="entry name" value="Avidin-like_sf"/>
</dbReference>
<dbReference type="Proteomes" id="UP000053605">
    <property type="component" value="Unassembled WGS sequence"/>
</dbReference>
<dbReference type="PANTHER" id="PTHR34399:SF3">
    <property type="entry name" value="AVID PROTEIN-RELATED"/>
    <property type="match status" value="1"/>
</dbReference>
<evidence type="ECO:0000256" key="5">
    <source>
        <dbReference type="ARBA" id="ARBA00022729"/>
    </source>
</evidence>
<evidence type="ECO:0000256" key="8">
    <source>
        <dbReference type="ARBA" id="ARBA00023267"/>
    </source>
</evidence>
<evidence type="ECO:0000256" key="9">
    <source>
        <dbReference type="RuleBase" id="RU369114"/>
    </source>
</evidence>